<organism evidence="8 9">
    <name type="scientific">Leersia perrieri</name>
    <dbReference type="NCBI Taxonomy" id="77586"/>
    <lineage>
        <taxon>Eukaryota</taxon>
        <taxon>Viridiplantae</taxon>
        <taxon>Streptophyta</taxon>
        <taxon>Embryophyta</taxon>
        <taxon>Tracheophyta</taxon>
        <taxon>Spermatophyta</taxon>
        <taxon>Magnoliopsida</taxon>
        <taxon>Liliopsida</taxon>
        <taxon>Poales</taxon>
        <taxon>Poaceae</taxon>
        <taxon>BOP clade</taxon>
        <taxon>Oryzoideae</taxon>
        <taxon>Oryzeae</taxon>
        <taxon>Oryzinae</taxon>
        <taxon>Leersia</taxon>
    </lineage>
</organism>
<evidence type="ECO:0000313" key="9">
    <source>
        <dbReference type="Proteomes" id="UP000032180"/>
    </source>
</evidence>
<keyword evidence="4 6" id="KW-1133">Transmembrane helix</keyword>
<feature type="transmembrane region" description="Helical" evidence="6">
    <location>
        <begin position="166"/>
        <end position="184"/>
    </location>
</feature>
<reference evidence="8" key="3">
    <citation type="submission" date="2015-04" db="UniProtKB">
        <authorList>
            <consortium name="EnsemblPlants"/>
        </authorList>
    </citation>
    <scope>IDENTIFICATION</scope>
</reference>
<evidence type="ECO:0000313" key="8">
    <source>
        <dbReference type="EnsemblPlants" id="LPERR02G23890.2"/>
    </source>
</evidence>
<dbReference type="InterPro" id="IPR036938">
    <property type="entry name" value="PAP2/HPO_sf"/>
</dbReference>
<evidence type="ECO:0000259" key="7">
    <source>
        <dbReference type="SMART" id="SM00014"/>
    </source>
</evidence>
<dbReference type="STRING" id="77586.A0A0D9VJZ2"/>
<evidence type="ECO:0000256" key="3">
    <source>
        <dbReference type="ARBA" id="ARBA00022801"/>
    </source>
</evidence>
<evidence type="ECO:0000256" key="4">
    <source>
        <dbReference type="ARBA" id="ARBA00022989"/>
    </source>
</evidence>
<dbReference type="GO" id="GO:0008610">
    <property type="term" value="P:lipid biosynthetic process"/>
    <property type="evidence" value="ECO:0007669"/>
    <property type="project" value="TreeGrafter"/>
</dbReference>
<sequence>MLLSPPAPSLNLKPVRLNRLLPKRQLGLLGVGGGRFLLPQRRPRTLRSFGVCMAEMARVGSGSSLEFGGAGEEESDAILGGGGGDGPRRQAARWEHVEASLNRTSKWLVAGCYAIAAIWRHDALIMWALIGAVANSALSSLLKQMFNHERPAPALRSDPGMPSSHAQSFLYAAVFLVLSLFYWLGMTYLSVILGVATLAMGCYLSWLRISQRLHTPNQVLVGGIVGSAFGALWFALFHFLVREAFASSLPIRIVVTTGSALFCVCFVVYAIRNWFKDD</sequence>
<dbReference type="GO" id="GO:0005789">
    <property type="term" value="C:endoplasmic reticulum membrane"/>
    <property type="evidence" value="ECO:0007669"/>
    <property type="project" value="TreeGrafter"/>
</dbReference>
<dbReference type="InterPro" id="IPR000326">
    <property type="entry name" value="PAP2/HPO"/>
</dbReference>
<reference evidence="9" key="2">
    <citation type="submission" date="2013-12" db="EMBL/GenBank/DDBJ databases">
        <authorList>
            <person name="Yu Y."/>
            <person name="Lee S."/>
            <person name="de Baynast K."/>
            <person name="Wissotski M."/>
            <person name="Liu L."/>
            <person name="Talag J."/>
            <person name="Goicoechea J."/>
            <person name="Angelova A."/>
            <person name="Jetty R."/>
            <person name="Kudrna D."/>
            <person name="Golser W."/>
            <person name="Rivera L."/>
            <person name="Zhang J."/>
            <person name="Wing R."/>
        </authorList>
    </citation>
    <scope>NUCLEOTIDE SEQUENCE</scope>
</reference>
<dbReference type="Proteomes" id="UP000032180">
    <property type="component" value="Chromosome 2"/>
</dbReference>
<dbReference type="Gramene" id="LPERR02G23890.2">
    <property type="protein sequence ID" value="LPERR02G23890.2"/>
    <property type="gene ID" value="LPERR02G23890"/>
</dbReference>
<accession>A0A0D9VJZ2</accession>
<protein>
    <recommendedName>
        <fullName evidence="7">Phosphatidic acid phosphatase type 2/haloperoxidase domain-containing protein</fullName>
    </recommendedName>
</protein>
<feature type="transmembrane region" description="Helical" evidence="6">
    <location>
        <begin position="219"/>
        <end position="241"/>
    </location>
</feature>
<dbReference type="SUPFAM" id="SSF48317">
    <property type="entry name" value="Acid phosphatase/Vanadium-dependent haloperoxidase"/>
    <property type="match status" value="1"/>
</dbReference>
<proteinExistence type="predicted"/>
<dbReference type="GO" id="GO:0006487">
    <property type="term" value="P:protein N-linked glycosylation"/>
    <property type="evidence" value="ECO:0007669"/>
    <property type="project" value="TreeGrafter"/>
</dbReference>
<dbReference type="Pfam" id="PF01569">
    <property type="entry name" value="PAP2"/>
    <property type="match status" value="1"/>
</dbReference>
<comment type="subcellular location">
    <subcellularLocation>
        <location evidence="1">Membrane</location>
        <topology evidence="1">Multi-pass membrane protein</topology>
    </subcellularLocation>
</comment>
<dbReference type="SMART" id="SM00014">
    <property type="entry name" value="acidPPc"/>
    <property type="match status" value="1"/>
</dbReference>
<dbReference type="FunFam" id="1.20.144.10:FF:000026">
    <property type="entry name" value="Lipid phosphate phosphatase epsilon 2 chloroplastic"/>
    <property type="match status" value="1"/>
</dbReference>
<dbReference type="AlphaFoldDB" id="A0A0D9VJZ2"/>
<dbReference type="CDD" id="cd03382">
    <property type="entry name" value="PAP2_dolichyldiphosphatase"/>
    <property type="match status" value="1"/>
</dbReference>
<dbReference type="PANTHER" id="PTHR11247">
    <property type="entry name" value="PALMITOYL-PROTEIN THIOESTERASE/DOLICHYLDIPHOSPHATASE 1"/>
    <property type="match status" value="1"/>
</dbReference>
<dbReference type="EnsemblPlants" id="LPERR02G23890.2">
    <property type="protein sequence ID" value="LPERR02G23890.2"/>
    <property type="gene ID" value="LPERR02G23890"/>
</dbReference>
<feature type="domain" description="Phosphatidic acid phosphatase type 2/haloperoxidase" evidence="7">
    <location>
        <begin position="123"/>
        <end position="234"/>
    </location>
</feature>
<name>A0A0D9VJZ2_9ORYZ</name>
<keyword evidence="3" id="KW-0378">Hydrolase</keyword>
<dbReference type="PANTHER" id="PTHR11247:SF40">
    <property type="entry name" value="LIPID PHOSPHATE PHOSPHATASE EPSILON 1, CHLOROPLASTIC"/>
    <property type="match status" value="1"/>
</dbReference>
<feature type="transmembrane region" description="Helical" evidence="6">
    <location>
        <begin position="253"/>
        <end position="271"/>
    </location>
</feature>
<feature type="transmembrane region" description="Helical" evidence="6">
    <location>
        <begin position="191"/>
        <end position="207"/>
    </location>
</feature>
<keyword evidence="2 6" id="KW-0812">Transmembrane</keyword>
<feature type="transmembrane region" description="Helical" evidence="6">
    <location>
        <begin position="124"/>
        <end position="146"/>
    </location>
</feature>
<evidence type="ECO:0000256" key="2">
    <source>
        <dbReference type="ARBA" id="ARBA00022692"/>
    </source>
</evidence>
<keyword evidence="5 6" id="KW-0472">Membrane</keyword>
<dbReference type="GO" id="GO:0047874">
    <property type="term" value="F:dolichyldiphosphatase activity"/>
    <property type="evidence" value="ECO:0007669"/>
    <property type="project" value="TreeGrafter"/>
</dbReference>
<evidence type="ECO:0000256" key="1">
    <source>
        <dbReference type="ARBA" id="ARBA00004141"/>
    </source>
</evidence>
<dbReference type="InterPro" id="IPR039667">
    <property type="entry name" value="Dolichyldiphosphatase_PAP2"/>
</dbReference>
<evidence type="ECO:0000256" key="5">
    <source>
        <dbReference type="ARBA" id="ARBA00023136"/>
    </source>
</evidence>
<dbReference type="eggNOG" id="KOG3146">
    <property type="taxonomic scope" value="Eukaryota"/>
</dbReference>
<reference evidence="8 9" key="1">
    <citation type="submission" date="2012-08" db="EMBL/GenBank/DDBJ databases">
        <title>Oryza genome evolution.</title>
        <authorList>
            <person name="Wing R.A."/>
        </authorList>
    </citation>
    <scope>NUCLEOTIDE SEQUENCE</scope>
</reference>
<evidence type="ECO:0000256" key="6">
    <source>
        <dbReference type="SAM" id="Phobius"/>
    </source>
</evidence>
<dbReference type="Gene3D" id="1.20.144.10">
    <property type="entry name" value="Phosphatidic acid phosphatase type 2/haloperoxidase"/>
    <property type="match status" value="1"/>
</dbReference>
<keyword evidence="9" id="KW-1185">Reference proteome</keyword>